<feature type="region of interest" description="Disordered" evidence="1">
    <location>
        <begin position="46"/>
        <end position="68"/>
    </location>
</feature>
<protein>
    <submittedName>
        <fullName evidence="2">Uncharacterized protein</fullName>
    </submittedName>
</protein>
<sequence length="184" mass="20183">MARGVWGCDGGADGGEAGDDGFHSDIFTMREKKGIITRKLAIEERKRTPPPGSYTFLPTPSSPSRRANNKLDTDTMIRYNNPLPRHASQLSDYQVVKRQKKHWEGTPVRSASPAQLARAVLPVELLMCELLGWGVVGGVVEGVLAIVQFLSPRTVLSVENFSLRPTNNVHESISSPIYAAVRCI</sequence>
<accession>A0A176ZXT4</accession>
<dbReference type="VEuPathDB" id="FungiDB:GMDG_07603"/>
<reference evidence="2" key="1">
    <citation type="submission" date="2016-03" db="EMBL/GenBank/DDBJ databases">
        <title>Updated assembly of Pseudogymnoascus destructans, the fungus causing white-nose syndrome of bats.</title>
        <authorList>
            <person name="Palmer J.M."/>
            <person name="Drees K.P."/>
            <person name="Foster J.T."/>
            <person name="Lindner D.L."/>
        </authorList>
    </citation>
    <scope>NUCLEOTIDE SEQUENCE [LARGE SCALE GENOMIC DNA]</scope>
    <source>
        <strain evidence="2">20631-21</strain>
    </source>
</reference>
<evidence type="ECO:0000313" key="2">
    <source>
        <dbReference type="EMBL" id="OAF54648.1"/>
    </source>
</evidence>
<name>A0A176ZXT4_9PEZI</name>
<feature type="region of interest" description="Disordered" evidence="1">
    <location>
        <begin position="1"/>
        <end position="20"/>
    </location>
</feature>
<proteinExistence type="predicted"/>
<dbReference type="Proteomes" id="UP000077154">
    <property type="component" value="Unassembled WGS sequence"/>
</dbReference>
<dbReference type="AlphaFoldDB" id="A0A176ZXT4"/>
<feature type="compositionally biased region" description="Polar residues" evidence="1">
    <location>
        <begin position="56"/>
        <end position="66"/>
    </location>
</feature>
<dbReference type="GeneID" id="36291839"/>
<gene>
    <name evidence="2" type="ORF">VC83_08800</name>
</gene>
<organism evidence="2">
    <name type="scientific">Pseudogymnoascus destructans</name>
    <dbReference type="NCBI Taxonomy" id="655981"/>
    <lineage>
        <taxon>Eukaryota</taxon>
        <taxon>Fungi</taxon>
        <taxon>Dikarya</taxon>
        <taxon>Ascomycota</taxon>
        <taxon>Pezizomycotina</taxon>
        <taxon>Leotiomycetes</taxon>
        <taxon>Thelebolales</taxon>
        <taxon>Thelebolaceae</taxon>
        <taxon>Pseudogymnoascus</taxon>
    </lineage>
</organism>
<dbReference type="EMBL" id="KV441417">
    <property type="protein sequence ID" value="OAF54648.1"/>
    <property type="molecule type" value="Genomic_DNA"/>
</dbReference>
<dbReference type="RefSeq" id="XP_024319952.1">
    <property type="nucleotide sequence ID" value="XM_024472343.1"/>
</dbReference>
<evidence type="ECO:0000256" key="1">
    <source>
        <dbReference type="SAM" id="MobiDB-lite"/>
    </source>
</evidence>